<dbReference type="EC" id="3.2.2.20" evidence="1"/>
<dbReference type="Pfam" id="PF03352">
    <property type="entry name" value="Adenine_glyco"/>
    <property type="match status" value="1"/>
</dbReference>
<dbReference type="EMBL" id="JAUKVY010000021">
    <property type="protein sequence ID" value="MDO1535577.1"/>
    <property type="molecule type" value="Genomic_DNA"/>
</dbReference>
<comment type="caution">
    <text evidence="1">The sequence shown here is derived from an EMBL/GenBank/DDBJ whole genome shotgun (WGS) entry which is preliminary data.</text>
</comment>
<sequence length="268" mass="30215">MAYPYKKVFEAVERALFDMRSPDVEAKVQREKLDMFKNYATRKLSDDDYFAIMVKVVFYSGFRAETVKAKEAVIFGHFPDLDTVAGHGKKDVKRVLLDTAMIRNERKIQACVDNARVMQALIQEHGSFRSFLLSFGQLKALEDVLLLKETLEAKFGYLGGVTVYHFMTDVGLPVLKPDRVITRMFLRLGLIEDKRQLLKTVLHGQKFAAATGLPIRYIDIVFVLYGQASATAYGITQGVCLDSPRCSACSLRKVHCRYPLDQASATAP</sequence>
<dbReference type="PANTHER" id="PTHR30037:SF4">
    <property type="entry name" value="DNA-3-METHYLADENINE GLYCOSYLASE I"/>
    <property type="match status" value="1"/>
</dbReference>
<dbReference type="RefSeq" id="WP_301813338.1">
    <property type="nucleotide sequence ID" value="NZ_JAUJZH010000021.1"/>
</dbReference>
<evidence type="ECO:0000313" key="1">
    <source>
        <dbReference type="EMBL" id="MDO1535577.1"/>
    </source>
</evidence>
<dbReference type="Proteomes" id="UP001169027">
    <property type="component" value="Unassembled WGS sequence"/>
</dbReference>
<dbReference type="GO" id="GO:0008725">
    <property type="term" value="F:DNA-3-methyladenine glycosylase activity"/>
    <property type="evidence" value="ECO:0007669"/>
    <property type="project" value="UniProtKB-EC"/>
</dbReference>
<dbReference type="SUPFAM" id="SSF48150">
    <property type="entry name" value="DNA-glycosylase"/>
    <property type="match status" value="1"/>
</dbReference>
<keyword evidence="1" id="KW-0326">Glycosidase</keyword>
<accession>A0ABT8SBJ9</accession>
<dbReference type="InterPro" id="IPR005019">
    <property type="entry name" value="Adenine_glyco"/>
</dbReference>
<dbReference type="InterPro" id="IPR052891">
    <property type="entry name" value="DNA-3mA_glycosylase"/>
</dbReference>
<gene>
    <name evidence="1" type="ORF">Q2T77_25145</name>
</gene>
<keyword evidence="2" id="KW-1185">Reference proteome</keyword>
<dbReference type="InterPro" id="IPR011257">
    <property type="entry name" value="DNA_glycosylase"/>
</dbReference>
<organism evidence="1 2">
    <name type="scientific">Variovorax ginsengisoli</name>
    <dbReference type="NCBI Taxonomy" id="363844"/>
    <lineage>
        <taxon>Bacteria</taxon>
        <taxon>Pseudomonadati</taxon>
        <taxon>Pseudomonadota</taxon>
        <taxon>Betaproteobacteria</taxon>
        <taxon>Burkholderiales</taxon>
        <taxon>Comamonadaceae</taxon>
        <taxon>Variovorax</taxon>
    </lineage>
</organism>
<name>A0ABT8SBJ9_9BURK</name>
<dbReference type="PANTHER" id="PTHR30037">
    <property type="entry name" value="DNA-3-METHYLADENINE GLYCOSYLASE 1"/>
    <property type="match status" value="1"/>
</dbReference>
<dbReference type="Gene3D" id="1.10.340.30">
    <property type="entry name" value="Hypothetical protein, domain 2"/>
    <property type="match status" value="1"/>
</dbReference>
<reference evidence="1" key="1">
    <citation type="submission" date="2023-06" db="EMBL/GenBank/DDBJ databases">
        <authorList>
            <person name="Jiang Y."/>
            <person name="Liu Q."/>
        </authorList>
    </citation>
    <scope>NUCLEOTIDE SEQUENCE</scope>
    <source>
        <strain evidence="1">CGMCC 1.12090</strain>
    </source>
</reference>
<protein>
    <submittedName>
        <fullName evidence="1">DNA-3-methyladenine glycosylase I</fullName>
        <ecNumber evidence="1">3.2.2.20</ecNumber>
    </submittedName>
</protein>
<proteinExistence type="predicted"/>
<evidence type="ECO:0000313" key="2">
    <source>
        <dbReference type="Proteomes" id="UP001169027"/>
    </source>
</evidence>
<keyword evidence="1" id="KW-0378">Hydrolase</keyword>